<evidence type="ECO:0000313" key="1">
    <source>
        <dbReference type="EMBL" id="CAH2088776.1"/>
    </source>
</evidence>
<proteinExistence type="predicted"/>
<comment type="caution">
    <text evidence="1">The sequence shown here is derived from an EMBL/GenBank/DDBJ whole genome shotgun (WGS) entry which is preliminary data.</text>
</comment>
<gene>
    <name evidence="1" type="ORF">EEDITHA_LOCUS4908</name>
</gene>
<dbReference type="Proteomes" id="UP001153954">
    <property type="component" value="Unassembled WGS sequence"/>
</dbReference>
<accession>A0AAU9TSI9</accession>
<keyword evidence="2" id="KW-1185">Reference proteome</keyword>
<dbReference type="AlphaFoldDB" id="A0AAU9TSI9"/>
<evidence type="ECO:0000313" key="2">
    <source>
        <dbReference type="Proteomes" id="UP001153954"/>
    </source>
</evidence>
<reference evidence="1" key="1">
    <citation type="submission" date="2022-03" db="EMBL/GenBank/DDBJ databases">
        <authorList>
            <person name="Tunstrom K."/>
        </authorList>
    </citation>
    <scope>NUCLEOTIDE SEQUENCE</scope>
</reference>
<sequence>MPRYVCCVRGCPVVANDGVPLHYFPNPETDAERFQSWVKKIGGDIRTSNKSPLAPDFQPFQEATLLNPIVTPSCSIAPIINPLVGSKPTTSRDDVLLHAKPRKPVEYSSSATFLKQNYEKKELKKNGAKTSSCTEDHASCGVWTHITLTSH</sequence>
<dbReference type="EMBL" id="CAKOGL010000007">
    <property type="protein sequence ID" value="CAH2088776.1"/>
    <property type="molecule type" value="Genomic_DNA"/>
</dbReference>
<organism evidence="1 2">
    <name type="scientific">Euphydryas editha</name>
    <name type="common">Edith's checkerspot</name>
    <dbReference type="NCBI Taxonomy" id="104508"/>
    <lineage>
        <taxon>Eukaryota</taxon>
        <taxon>Metazoa</taxon>
        <taxon>Ecdysozoa</taxon>
        <taxon>Arthropoda</taxon>
        <taxon>Hexapoda</taxon>
        <taxon>Insecta</taxon>
        <taxon>Pterygota</taxon>
        <taxon>Neoptera</taxon>
        <taxon>Endopterygota</taxon>
        <taxon>Lepidoptera</taxon>
        <taxon>Glossata</taxon>
        <taxon>Ditrysia</taxon>
        <taxon>Papilionoidea</taxon>
        <taxon>Nymphalidae</taxon>
        <taxon>Nymphalinae</taxon>
        <taxon>Euphydryas</taxon>
    </lineage>
</organism>
<name>A0AAU9TSI9_EUPED</name>
<evidence type="ECO:0008006" key="3">
    <source>
        <dbReference type="Google" id="ProtNLM"/>
    </source>
</evidence>
<protein>
    <recommendedName>
        <fullName evidence="3">THAP-type domain-containing protein</fullName>
    </recommendedName>
</protein>